<comment type="caution">
    <text evidence="3">The sequence shown here is derived from an EMBL/GenBank/DDBJ whole genome shotgun (WGS) entry which is preliminary data.</text>
</comment>
<evidence type="ECO:0000313" key="4">
    <source>
        <dbReference type="Proteomes" id="UP000281245"/>
    </source>
</evidence>
<dbReference type="EMBL" id="QWIK01001954">
    <property type="protein sequence ID" value="RMX91501.1"/>
    <property type="molecule type" value="Genomic_DNA"/>
</dbReference>
<organism evidence="3 5">
    <name type="scientific">Hortaea werneckii</name>
    <name type="common">Black yeast</name>
    <name type="synonym">Cladosporium werneckii</name>
    <dbReference type="NCBI Taxonomy" id="91943"/>
    <lineage>
        <taxon>Eukaryota</taxon>
        <taxon>Fungi</taxon>
        <taxon>Dikarya</taxon>
        <taxon>Ascomycota</taxon>
        <taxon>Pezizomycotina</taxon>
        <taxon>Dothideomycetes</taxon>
        <taxon>Dothideomycetidae</taxon>
        <taxon>Mycosphaerellales</taxon>
        <taxon>Teratosphaeriaceae</taxon>
        <taxon>Hortaea</taxon>
    </lineage>
</organism>
<dbReference type="Proteomes" id="UP000281245">
    <property type="component" value="Unassembled WGS sequence"/>
</dbReference>
<dbReference type="PANTHER" id="PTHR33594:SF1">
    <property type="entry name" value="HD_PDEASE DOMAIN-CONTAINING PROTEIN"/>
    <property type="match status" value="1"/>
</dbReference>
<gene>
    <name evidence="3" type="ORF">D0868_13957</name>
    <name evidence="2" type="ORF">D0869_13987</name>
</gene>
<dbReference type="VEuPathDB" id="FungiDB:BTJ68_12220"/>
<feature type="domain" description="HD" evidence="1">
    <location>
        <begin position="44"/>
        <end position="159"/>
    </location>
</feature>
<name>A0A3M6XLC9_HORWE</name>
<dbReference type="PANTHER" id="PTHR33594">
    <property type="entry name" value="SUPERFAMILY HYDROLASE, PUTATIVE (AFU_ORTHOLOGUE AFUA_1G03035)-RELATED"/>
    <property type="match status" value="1"/>
</dbReference>
<dbReference type="CDD" id="cd00077">
    <property type="entry name" value="HDc"/>
    <property type="match status" value="1"/>
</dbReference>
<dbReference type="Pfam" id="PF01966">
    <property type="entry name" value="HD"/>
    <property type="match status" value="1"/>
</dbReference>
<dbReference type="PROSITE" id="PS51831">
    <property type="entry name" value="HD"/>
    <property type="match status" value="1"/>
</dbReference>
<dbReference type="EMBL" id="QWIJ01001949">
    <property type="protein sequence ID" value="RMX73061.1"/>
    <property type="molecule type" value="Genomic_DNA"/>
</dbReference>
<evidence type="ECO:0000313" key="3">
    <source>
        <dbReference type="EMBL" id="RMX91501.1"/>
    </source>
</evidence>
<dbReference type="AlphaFoldDB" id="A0A3M6XLC9"/>
<dbReference type="SMART" id="SM00471">
    <property type="entry name" value="HDc"/>
    <property type="match status" value="1"/>
</dbReference>
<sequence>MSGAEEEVTTTPGSAKRDFETSNLYQGVYHYVEQYMGRYDASHDFKHVLRVLALAKHILAQELVDNPWKKLHKQAVILAALLHDVGDKKYVQPGENSEQLIEGLLAKLGCPPRFVSKVALIVEHVSYSSEIKRPQLVKAIVAAHPELAIVQDADRLDAIGAIGIGRTFAYGAAKQPHRGMDGSIEHFTDKLEKIEGLMKTETGKRMAKERTERLQEFRKWWEEENDLIS</sequence>
<protein>
    <recommendedName>
        <fullName evidence="1">HD domain-containing protein</fullName>
    </recommendedName>
</protein>
<dbReference type="OrthoDB" id="16547at2759"/>
<evidence type="ECO:0000313" key="2">
    <source>
        <dbReference type="EMBL" id="RMX73061.1"/>
    </source>
</evidence>
<dbReference type="InterPro" id="IPR006674">
    <property type="entry name" value="HD_domain"/>
</dbReference>
<dbReference type="Gene3D" id="1.10.3210.50">
    <property type="match status" value="1"/>
</dbReference>
<evidence type="ECO:0000313" key="5">
    <source>
        <dbReference type="Proteomes" id="UP000282582"/>
    </source>
</evidence>
<accession>A0A3M6XLC9</accession>
<evidence type="ECO:0000259" key="1">
    <source>
        <dbReference type="PROSITE" id="PS51831"/>
    </source>
</evidence>
<proteinExistence type="predicted"/>
<dbReference type="Proteomes" id="UP000282582">
    <property type="component" value="Unassembled WGS sequence"/>
</dbReference>
<dbReference type="SUPFAM" id="SSF109604">
    <property type="entry name" value="HD-domain/PDEase-like"/>
    <property type="match status" value="1"/>
</dbReference>
<dbReference type="InterPro" id="IPR003607">
    <property type="entry name" value="HD/PDEase_dom"/>
</dbReference>
<reference evidence="4 5" key="1">
    <citation type="journal article" date="2018" name="BMC Genomics">
        <title>Genomic evidence for intraspecific hybridization in a clonal and extremely halotolerant yeast.</title>
        <authorList>
            <person name="Gostincar C."/>
            <person name="Stajich J.E."/>
            <person name="Zupancic J."/>
            <person name="Zalar P."/>
            <person name="Gunde-Cimerman N."/>
        </authorList>
    </citation>
    <scope>NUCLEOTIDE SEQUENCE [LARGE SCALE GENOMIC DNA]</scope>
    <source>
        <strain evidence="3 5">EXF-6654</strain>
        <strain evidence="2 4">EXF-6656</strain>
    </source>
</reference>